<evidence type="ECO:0000313" key="1">
    <source>
        <dbReference type="EMBL" id="GIY96727.1"/>
    </source>
</evidence>
<protein>
    <submittedName>
        <fullName evidence="1">Uncharacterized protein</fullName>
    </submittedName>
</protein>
<sequence>MSSDKYQITLLCGEALFSRKGSPVGFENTSNCGGNSPLSVARDDEIIAILCLVSSIQLRNSCRPISPNLLK</sequence>
<dbReference type="AlphaFoldDB" id="A0AAV4XNL0"/>
<proteinExistence type="predicted"/>
<keyword evidence="2" id="KW-1185">Reference proteome</keyword>
<name>A0AAV4XNL0_CAEEX</name>
<accession>A0AAV4XNL0</accession>
<comment type="caution">
    <text evidence="1">The sequence shown here is derived from an EMBL/GenBank/DDBJ whole genome shotgun (WGS) entry which is preliminary data.</text>
</comment>
<gene>
    <name evidence="1" type="ORF">CEXT_45751</name>
</gene>
<dbReference type="EMBL" id="BPLR01000696">
    <property type="protein sequence ID" value="GIY96727.1"/>
    <property type="molecule type" value="Genomic_DNA"/>
</dbReference>
<dbReference type="Proteomes" id="UP001054945">
    <property type="component" value="Unassembled WGS sequence"/>
</dbReference>
<organism evidence="1 2">
    <name type="scientific">Caerostris extrusa</name>
    <name type="common">Bark spider</name>
    <name type="synonym">Caerostris bankana</name>
    <dbReference type="NCBI Taxonomy" id="172846"/>
    <lineage>
        <taxon>Eukaryota</taxon>
        <taxon>Metazoa</taxon>
        <taxon>Ecdysozoa</taxon>
        <taxon>Arthropoda</taxon>
        <taxon>Chelicerata</taxon>
        <taxon>Arachnida</taxon>
        <taxon>Araneae</taxon>
        <taxon>Araneomorphae</taxon>
        <taxon>Entelegynae</taxon>
        <taxon>Araneoidea</taxon>
        <taxon>Araneidae</taxon>
        <taxon>Caerostris</taxon>
    </lineage>
</organism>
<evidence type="ECO:0000313" key="2">
    <source>
        <dbReference type="Proteomes" id="UP001054945"/>
    </source>
</evidence>
<reference evidence="1 2" key="1">
    <citation type="submission" date="2021-06" db="EMBL/GenBank/DDBJ databases">
        <title>Caerostris extrusa draft genome.</title>
        <authorList>
            <person name="Kono N."/>
            <person name="Arakawa K."/>
        </authorList>
    </citation>
    <scope>NUCLEOTIDE SEQUENCE [LARGE SCALE GENOMIC DNA]</scope>
</reference>